<protein>
    <submittedName>
        <fullName evidence="3">N-acetyltransferase</fullName>
    </submittedName>
</protein>
<dbReference type="InterPro" id="IPR031165">
    <property type="entry name" value="GNAT_YJDJ"/>
</dbReference>
<dbReference type="InterPro" id="IPR016181">
    <property type="entry name" value="Acyl_CoA_acyltransferase"/>
</dbReference>
<dbReference type="PROSITE" id="PS51186">
    <property type="entry name" value="GNAT"/>
    <property type="match status" value="1"/>
</dbReference>
<dbReference type="SUPFAM" id="SSF55729">
    <property type="entry name" value="Acyl-CoA N-acyltransferases (Nat)"/>
    <property type="match status" value="1"/>
</dbReference>
<gene>
    <name evidence="3" type="ORF">OD355_09090</name>
</gene>
<organism evidence="3 4">
    <name type="scientific">Haoranjiania flava</name>
    <dbReference type="NCBI Taxonomy" id="1856322"/>
    <lineage>
        <taxon>Bacteria</taxon>
        <taxon>Pseudomonadati</taxon>
        <taxon>Bacteroidota</taxon>
        <taxon>Chitinophagia</taxon>
        <taxon>Chitinophagales</taxon>
        <taxon>Chitinophagaceae</taxon>
        <taxon>Haoranjiania</taxon>
    </lineage>
</organism>
<dbReference type="PROSITE" id="PS51729">
    <property type="entry name" value="GNAT_YJDJ"/>
    <property type="match status" value="1"/>
</dbReference>
<dbReference type="PANTHER" id="PTHR31435:SF10">
    <property type="entry name" value="BSR4717 PROTEIN"/>
    <property type="match status" value="1"/>
</dbReference>
<feature type="domain" description="N-acetyltransferase" evidence="2">
    <location>
        <begin position="7"/>
        <end position="94"/>
    </location>
</feature>
<evidence type="ECO:0000259" key="1">
    <source>
        <dbReference type="PROSITE" id="PS51186"/>
    </source>
</evidence>
<dbReference type="CDD" id="cd04301">
    <property type="entry name" value="NAT_SF"/>
    <property type="match status" value="1"/>
</dbReference>
<evidence type="ECO:0000313" key="3">
    <source>
        <dbReference type="EMBL" id="MCU7694668.1"/>
    </source>
</evidence>
<dbReference type="InterPro" id="IPR000182">
    <property type="entry name" value="GNAT_dom"/>
</dbReference>
<dbReference type="AlphaFoldDB" id="A0AAE3IMK3"/>
<proteinExistence type="predicted"/>
<evidence type="ECO:0000313" key="4">
    <source>
        <dbReference type="Proteomes" id="UP001209317"/>
    </source>
</evidence>
<dbReference type="InterPro" id="IPR045057">
    <property type="entry name" value="Gcn5-rel_NAT"/>
</dbReference>
<dbReference type="EMBL" id="JAOTPL010000011">
    <property type="protein sequence ID" value="MCU7694668.1"/>
    <property type="molecule type" value="Genomic_DNA"/>
</dbReference>
<dbReference type="GO" id="GO:0016747">
    <property type="term" value="F:acyltransferase activity, transferring groups other than amino-acyl groups"/>
    <property type="evidence" value="ECO:0007669"/>
    <property type="project" value="InterPro"/>
</dbReference>
<feature type="domain" description="N-acetyltransferase" evidence="1">
    <location>
        <begin position="1"/>
        <end position="95"/>
    </location>
</feature>
<comment type="caution">
    <text evidence="3">The sequence shown here is derived from an EMBL/GenBank/DDBJ whole genome shotgun (WGS) entry which is preliminary data.</text>
</comment>
<accession>A0AAE3IMK3</accession>
<dbReference type="RefSeq" id="WP_263038153.1">
    <property type="nucleotide sequence ID" value="NZ_JAOTPL010000011.1"/>
</dbReference>
<keyword evidence="4" id="KW-1185">Reference proteome</keyword>
<name>A0AAE3IMK3_9BACT</name>
<evidence type="ECO:0000259" key="2">
    <source>
        <dbReference type="PROSITE" id="PS51729"/>
    </source>
</evidence>
<dbReference type="Proteomes" id="UP001209317">
    <property type="component" value="Unassembled WGS sequence"/>
</dbReference>
<sequence length="95" mass="10502">MQLIHQDNSGTGGQFNALEKDQLAGTITYLWHDEDLLEINHTEVDEAYEGKGIGKKLADAVVDLAREKNARIKATCRFAKSVLMRDDAAKGILTD</sequence>
<reference evidence="3" key="1">
    <citation type="submission" date="2022-10" db="EMBL/GenBank/DDBJ databases">
        <authorList>
            <person name="Kim H.S."/>
            <person name="Kim J.-S."/>
            <person name="Suh M.K."/>
            <person name="Eom M.K."/>
            <person name="Lee J.-S."/>
        </authorList>
    </citation>
    <scope>NUCLEOTIDE SEQUENCE</scope>
    <source>
        <strain evidence="3">LIP-5</strain>
    </source>
</reference>
<dbReference type="Pfam" id="PF14542">
    <property type="entry name" value="Acetyltransf_CG"/>
    <property type="match status" value="1"/>
</dbReference>
<dbReference type="Gene3D" id="3.40.630.30">
    <property type="match status" value="1"/>
</dbReference>
<dbReference type="PANTHER" id="PTHR31435">
    <property type="entry name" value="PROTEIN NATD1"/>
    <property type="match status" value="1"/>
</dbReference>